<reference evidence="1 2" key="1">
    <citation type="submission" date="2020-04" db="EMBL/GenBank/DDBJ databases">
        <title>MicrobeNet Type strains.</title>
        <authorList>
            <person name="Nicholson A.C."/>
        </authorList>
    </citation>
    <scope>NUCLEOTIDE SEQUENCE [LARGE SCALE GENOMIC DNA]</scope>
    <source>
        <strain evidence="1 2">DSM 44956</strain>
    </source>
</reference>
<dbReference type="EMBL" id="JAAXOS010000012">
    <property type="protein sequence ID" value="NKY29442.1"/>
    <property type="molecule type" value="Genomic_DNA"/>
</dbReference>
<dbReference type="Proteomes" id="UP000540698">
    <property type="component" value="Unassembled WGS sequence"/>
</dbReference>
<comment type="caution">
    <text evidence="1">The sequence shown here is derived from an EMBL/GenBank/DDBJ whole genome shotgun (WGS) entry which is preliminary data.</text>
</comment>
<dbReference type="AlphaFoldDB" id="A0A7X6L805"/>
<organism evidence="1 2">
    <name type="scientific">Nocardia gamkensis</name>
    <dbReference type="NCBI Taxonomy" id="352869"/>
    <lineage>
        <taxon>Bacteria</taxon>
        <taxon>Bacillati</taxon>
        <taxon>Actinomycetota</taxon>
        <taxon>Actinomycetes</taxon>
        <taxon>Mycobacteriales</taxon>
        <taxon>Nocardiaceae</taxon>
        <taxon>Nocardia</taxon>
    </lineage>
</organism>
<proteinExistence type="predicted"/>
<evidence type="ECO:0000313" key="2">
    <source>
        <dbReference type="Proteomes" id="UP000540698"/>
    </source>
</evidence>
<keyword evidence="2" id="KW-1185">Reference proteome</keyword>
<name>A0A7X6L805_9NOCA</name>
<protein>
    <submittedName>
        <fullName evidence="1">Uncharacterized protein</fullName>
    </submittedName>
</protein>
<dbReference type="RefSeq" id="WP_157114313.1">
    <property type="nucleotide sequence ID" value="NZ_JAAXOS010000012.1"/>
</dbReference>
<sequence>MSFFHTSVSGYDGITAEYHPERDSTYGGGVIPATVFIELVDAHAYLSLSIEDARALAEALPGVLAEHDAVVSASADKAVA</sequence>
<evidence type="ECO:0000313" key="1">
    <source>
        <dbReference type="EMBL" id="NKY29442.1"/>
    </source>
</evidence>
<accession>A0A7X6L805</accession>
<gene>
    <name evidence="1" type="ORF">HGB38_24960</name>
</gene>